<name>A0A7W9PGC8_9NOCA</name>
<keyword evidence="3" id="KW-0378">Hydrolase</keyword>
<organism evidence="3 4">
    <name type="scientific">Nocardia transvalensis</name>
    <dbReference type="NCBI Taxonomy" id="37333"/>
    <lineage>
        <taxon>Bacteria</taxon>
        <taxon>Bacillati</taxon>
        <taxon>Actinomycetota</taxon>
        <taxon>Actinomycetes</taxon>
        <taxon>Mycobacteriales</taxon>
        <taxon>Nocardiaceae</taxon>
        <taxon>Nocardia</taxon>
    </lineage>
</organism>
<dbReference type="InterPro" id="IPR011146">
    <property type="entry name" value="HIT-like"/>
</dbReference>
<dbReference type="SUPFAM" id="SSF54197">
    <property type="entry name" value="HIT-like"/>
    <property type="match status" value="1"/>
</dbReference>
<dbReference type="EMBL" id="JACHIT010000002">
    <property type="protein sequence ID" value="MBB5915671.1"/>
    <property type="molecule type" value="Genomic_DNA"/>
</dbReference>
<evidence type="ECO:0000313" key="3">
    <source>
        <dbReference type="EMBL" id="MBB5915671.1"/>
    </source>
</evidence>
<feature type="short sequence motif" description="Histidine triad motif" evidence="1">
    <location>
        <begin position="71"/>
        <end position="75"/>
    </location>
</feature>
<accession>A0A7W9PGC8</accession>
<dbReference type="Proteomes" id="UP000540412">
    <property type="component" value="Unassembled WGS sequence"/>
</dbReference>
<evidence type="ECO:0000256" key="1">
    <source>
        <dbReference type="PROSITE-ProRule" id="PRU00464"/>
    </source>
</evidence>
<comment type="caution">
    <text evidence="3">The sequence shown here is derived from an EMBL/GenBank/DDBJ whole genome shotgun (WGS) entry which is preliminary data.</text>
</comment>
<keyword evidence="4" id="KW-1185">Reference proteome</keyword>
<gene>
    <name evidence="3" type="ORF">BJY24_004583</name>
</gene>
<dbReference type="InterPro" id="IPR036265">
    <property type="entry name" value="HIT-like_sf"/>
</dbReference>
<dbReference type="AlphaFoldDB" id="A0A7W9PGC8"/>
<dbReference type="RefSeq" id="WP_218003502.1">
    <property type="nucleotide sequence ID" value="NZ_JACHIT010000002.1"/>
</dbReference>
<evidence type="ECO:0000259" key="2">
    <source>
        <dbReference type="PROSITE" id="PS51084"/>
    </source>
</evidence>
<protein>
    <submittedName>
        <fullName evidence="3">Diadenosine tetraphosphate (Ap4A) HIT family hydrolase</fullName>
    </submittedName>
</protein>
<dbReference type="Gene3D" id="3.30.428.10">
    <property type="entry name" value="HIT-like"/>
    <property type="match status" value="1"/>
</dbReference>
<evidence type="ECO:0000313" key="4">
    <source>
        <dbReference type="Proteomes" id="UP000540412"/>
    </source>
</evidence>
<feature type="domain" description="HIT" evidence="2">
    <location>
        <begin position="1"/>
        <end position="86"/>
    </location>
</feature>
<sequence length="131" mass="14461">MVVSHRPLNKGMPVPGYLFVETRRHVPTVADLSDAEAAVVGWAVSRAAQALRSELVPEYVFSAVTGRTVAHFHQHVFARPRGTPAETPWFDVDSWAGGPRVDEPELAALSVRLSRYFERPAVSDHRSIVCS</sequence>
<reference evidence="3 4" key="1">
    <citation type="submission" date="2020-08" db="EMBL/GenBank/DDBJ databases">
        <title>Sequencing the genomes of 1000 actinobacteria strains.</title>
        <authorList>
            <person name="Klenk H.-P."/>
        </authorList>
    </citation>
    <scope>NUCLEOTIDE SEQUENCE [LARGE SCALE GENOMIC DNA]</scope>
    <source>
        <strain evidence="3 4">DSM 43582</strain>
    </source>
</reference>
<dbReference type="PROSITE" id="PS51084">
    <property type="entry name" value="HIT_2"/>
    <property type="match status" value="1"/>
</dbReference>
<proteinExistence type="predicted"/>
<dbReference type="GO" id="GO:0016787">
    <property type="term" value="F:hydrolase activity"/>
    <property type="evidence" value="ECO:0007669"/>
    <property type="project" value="UniProtKB-KW"/>
</dbReference>